<gene>
    <name evidence="4" type="ORF">PATL70BA_2039</name>
</gene>
<evidence type="ECO:0000313" key="5">
    <source>
        <dbReference type="Proteomes" id="UP000279029"/>
    </source>
</evidence>
<sequence length="317" mass="34859">MKSCLIYIDHKEIQNSIDLLEVARQIFQDEPYETTGVEFGNHNVTLVGRFDHLIQVHHPEIKLYDQVAVTDVMVQIQEANAYDCILIPATYYGRILAPRMSMHLGVGLVADVTAIGHYNNDLEMIRPAFSGRIMAGIVSRSQSPIMMSVRQGVFHYEGQNDKATNIMKYVPTHVKDGGISCLSVKKKEQIYDIRESDVLVSGGGGVVKSFHQLEKLATKLGGQVSASRKIVDQGLATRSIQVGQSGKTVSPKLYIALGIYGSIQHVEGLKNVPNMISVNINRDAPICSLSDIVVEGDAMAFIDGLMKKIEENEGTLS</sequence>
<dbReference type="RefSeq" id="WP_125137152.1">
    <property type="nucleotide sequence ID" value="NZ_LR130778.1"/>
</dbReference>
<evidence type="ECO:0000256" key="1">
    <source>
        <dbReference type="ARBA" id="ARBA00005817"/>
    </source>
</evidence>
<dbReference type="GO" id="GO:0009055">
    <property type="term" value="F:electron transfer activity"/>
    <property type="evidence" value="ECO:0007669"/>
    <property type="project" value="InterPro"/>
</dbReference>
<keyword evidence="5" id="KW-1185">Reference proteome</keyword>
<dbReference type="InterPro" id="IPR014729">
    <property type="entry name" value="Rossmann-like_a/b/a_fold"/>
</dbReference>
<dbReference type="PIRSF" id="PIRSF000089">
    <property type="entry name" value="Electra_flavoP_a"/>
    <property type="match status" value="1"/>
</dbReference>
<dbReference type="EMBL" id="LR130778">
    <property type="protein sequence ID" value="VDN47922.1"/>
    <property type="molecule type" value="Genomic_DNA"/>
</dbReference>
<keyword evidence="2" id="KW-0285">Flavoprotein</keyword>
<dbReference type="SMART" id="SM00893">
    <property type="entry name" value="ETF"/>
    <property type="match status" value="1"/>
</dbReference>
<evidence type="ECO:0000259" key="3">
    <source>
        <dbReference type="SMART" id="SM00893"/>
    </source>
</evidence>
<dbReference type="Proteomes" id="UP000279029">
    <property type="component" value="Chromosome"/>
</dbReference>
<dbReference type="InterPro" id="IPR001308">
    <property type="entry name" value="ETF_a/FixB"/>
</dbReference>
<dbReference type="KEGG" id="cbar:PATL70BA_2039"/>
<dbReference type="Gene3D" id="3.40.50.1220">
    <property type="entry name" value="TPP-binding domain"/>
    <property type="match status" value="1"/>
</dbReference>
<evidence type="ECO:0000313" key="4">
    <source>
        <dbReference type="EMBL" id="VDN47922.1"/>
    </source>
</evidence>
<comment type="similarity">
    <text evidence="1">Belongs to the ETF alpha-subunit/FixB family.</text>
</comment>
<dbReference type="Gene3D" id="3.40.50.620">
    <property type="entry name" value="HUPs"/>
    <property type="match status" value="1"/>
</dbReference>
<dbReference type="InterPro" id="IPR029035">
    <property type="entry name" value="DHS-like_NAD/FAD-binding_dom"/>
</dbReference>
<dbReference type="AlphaFoldDB" id="A0A3P7RZG1"/>
<feature type="binding site" evidence="2">
    <location>
        <begin position="241"/>
        <end position="245"/>
    </location>
    <ligand>
        <name>FAD</name>
        <dbReference type="ChEBI" id="CHEBI:57692"/>
    </ligand>
</feature>
<dbReference type="Pfam" id="PF00766">
    <property type="entry name" value="ETF_alpha"/>
    <property type="match status" value="1"/>
</dbReference>
<dbReference type="SUPFAM" id="SSF52402">
    <property type="entry name" value="Adenine nucleotide alpha hydrolases-like"/>
    <property type="match status" value="1"/>
</dbReference>
<keyword evidence="2" id="KW-0274">FAD</keyword>
<dbReference type="GO" id="GO:0050660">
    <property type="term" value="F:flavin adenine dinucleotide binding"/>
    <property type="evidence" value="ECO:0007669"/>
    <property type="project" value="InterPro"/>
</dbReference>
<proteinExistence type="inferred from homology"/>
<dbReference type="GO" id="GO:0033539">
    <property type="term" value="P:fatty acid beta-oxidation using acyl-CoA dehydrogenase"/>
    <property type="evidence" value="ECO:0007669"/>
    <property type="project" value="TreeGrafter"/>
</dbReference>
<protein>
    <submittedName>
        <fullName evidence="4">Electron transfer flavoprotein subunit alpha/FixB family protein</fullName>
    </submittedName>
</protein>
<evidence type="ECO:0000256" key="2">
    <source>
        <dbReference type="PIRSR" id="PIRSR000089-1"/>
    </source>
</evidence>
<comment type="cofactor">
    <cofactor evidence="2">
        <name>FAD</name>
        <dbReference type="ChEBI" id="CHEBI:57692"/>
    </cofactor>
    <text evidence="2">Binds 1 FAD per dimer.</text>
</comment>
<feature type="binding site" evidence="2">
    <location>
        <begin position="227"/>
        <end position="228"/>
    </location>
    <ligand>
        <name>FAD</name>
        <dbReference type="ChEBI" id="CHEBI:57692"/>
    </ligand>
</feature>
<feature type="binding site" evidence="2">
    <location>
        <position position="279"/>
    </location>
    <ligand>
        <name>FAD</name>
        <dbReference type="ChEBI" id="CHEBI:57692"/>
    </ligand>
</feature>
<dbReference type="PANTHER" id="PTHR43153">
    <property type="entry name" value="ELECTRON TRANSFER FLAVOPROTEIN ALPHA"/>
    <property type="match status" value="1"/>
</dbReference>
<name>A0A3P7RZG1_9FIRM</name>
<dbReference type="OrthoDB" id="9770286at2"/>
<dbReference type="InterPro" id="IPR014730">
    <property type="entry name" value="ETF_a/b_N"/>
</dbReference>
<feature type="binding site" evidence="2">
    <location>
        <begin position="258"/>
        <end position="265"/>
    </location>
    <ligand>
        <name>FAD</name>
        <dbReference type="ChEBI" id="CHEBI:57692"/>
    </ligand>
</feature>
<dbReference type="InterPro" id="IPR014731">
    <property type="entry name" value="ETF_asu_C"/>
</dbReference>
<organism evidence="4 5">
    <name type="scientific">Petrocella atlantisensis</name>
    <dbReference type="NCBI Taxonomy" id="2173034"/>
    <lineage>
        <taxon>Bacteria</taxon>
        <taxon>Bacillati</taxon>
        <taxon>Bacillota</taxon>
        <taxon>Clostridia</taxon>
        <taxon>Lachnospirales</taxon>
        <taxon>Vallitaleaceae</taxon>
        <taxon>Petrocella</taxon>
    </lineage>
</organism>
<feature type="domain" description="Electron transfer flavoprotein alpha/beta-subunit N-terminal" evidence="3">
    <location>
        <begin position="4"/>
        <end position="176"/>
    </location>
</feature>
<dbReference type="PANTHER" id="PTHR43153:SF1">
    <property type="entry name" value="ELECTRON TRANSFER FLAVOPROTEIN SUBUNIT ALPHA, MITOCHONDRIAL"/>
    <property type="match status" value="1"/>
</dbReference>
<reference evidence="4 5" key="1">
    <citation type="submission" date="2018-09" db="EMBL/GenBank/DDBJ databases">
        <authorList>
            <person name="Postec A."/>
        </authorList>
    </citation>
    <scope>NUCLEOTIDE SEQUENCE [LARGE SCALE GENOMIC DNA]</scope>
    <source>
        <strain evidence="4">70B-A</strain>
    </source>
</reference>
<accession>A0A3P7RZG1</accession>
<dbReference type="Pfam" id="PF01012">
    <property type="entry name" value="ETF"/>
    <property type="match status" value="1"/>
</dbReference>
<dbReference type="SUPFAM" id="SSF52467">
    <property type="entry name" value="DHS-like NAD/FAD-binding domain"/>
    <property type="match status" value="1"/>
</dbReference>